<evidence type="ECO:0000313" key="1">
    <source>
        <dbReference type="EMBL" id="OCT86553.1"/>
    </source>
</evidence>
<accession>A0A974HQU1</accession>
<reference evidence="2" key="1">
    <citation type="journal article" date="2016" name="Nature">
        <title>Genome evolution in the allotetraploid frog Xenopus laevis.</title>
        <authorList>
            <person name="Session A.M."/>
            <person name="Uno Y."/>
            <person name="Kwon T."/>
            <person name="Chapman J.A."/>
            <person name="Toyoda A."/>
            <person name="Takahashi S."/>
            <person name="Fukui A."/>
            <person name="Hikosaka A."/>
            <person name="Suzuki A."/>
            <person name="Kondo M."/>
            <person name="van Heeringen S.J."/>
            <person name="Quigley I."/>
            <person name="Heinz S."/>
            <person name="Ogino H."/>
            <person name="Ochi H."/>
            <person name="Hellsten U."/>
            <person name="Lyons J.B."/>
            <person name="Simakov O."/>
            <person name="Putnam N."/>
            <person name="Stites J."/>
            <person name="Kuroki Y."/>
            <person name="Tanaka T."/>
            <person name="Michiue T."/>
            <person name="Watanabe M."/>
            <person name="Bogdanovic O."/>
            <person name="Lister R."/>
            <person name="Georgiou G."/>
            <person name="Paranjpe S.S."/>
            <person name="van Kruijsbergen I."/>
            <person name="Shu S."/>
            <person name="Carlson J."/>
            <person name="Kinoshita T."/>
            <person name="Ohta Y."/>
            <person name="Mawaribuchi S."/>
            <person name="Jenkins J."/>
            <person name="Grimwood J."/>
            <person name="Schmutz J."/>
            <person name="Mitros T."/>
            <person name="Mozaffari S.V."/>
            <person name="Suzuki Y."/>
            <person name="Haramoto Y."/>
            <person name="Yamamoto T.S."/>
            <person name="Takagi C."/>
            <person name="Heald R."/>
            <person name="Miller K."/>
            <person name="Haudenschild C."/>
            <person name="Kitzman J."/>
            <person name="Nakayama T."/>
            <person name="Izutsu Y."/>
            <person name="Robert J."/>
            <person name="Fortriede J."/>
            <person name="Burns K."/>
            <person name="Lotay V."/>
            <person name="Karimi K."/>
            <person name="Yasuoka Y."/>
            <person name="Dichmann D.S."/>
            <person name="Flajnik M.F."/>
            <person name="Houston D.W."/>
            <person name="Shendure J."/>
            <person name="DuPasquier L."/>
            <person name="Vize P.D."/>
            <person name="Zorn A.M."/>
            <person name="Ito M."/>
            <person name="Marcotte E.M."/>
            <person name="Wallingford J.B."/>
            <person name="Ito Y."/>
            <person name="Asashima M."/>
            <person name="Ueno N."/>
            <person name="Matsuda Y."/>
            <person name="Veenstra G.J."/>
            <person name="Fujiyama A."/>
            <person name="Harland R.M."/>
            <person name="Taira M."/>
            <person name="Rokhsar D.S."/>
        </authorList>
    </citation>
    <scope>NUCLEOTIDE SEQUENCE [LARGE SCALE GENOMIC DNA]</scope>
    <source>
        <strain evidence="2">J</strain>
    </source>
</reference>
<organism evidence="1 2">
    <name type="scientific">Xenopus laevis</name>
    <name type="common">African clawed frog</name>
    <dbReference type="NCBI Taxonomy" id="8355"/>
    <lineage>
        <taxon>Eukaryota</taxon>
        <taxon>Metazoa</taxon>
        <taxon>Chordata</taxon>
        <taxon>Craniata</taxon>
        <taxon>Vertebrata</taxon>
        <taxon>Euteleostomi</taxon>
        <taxon>Amphibia</taxon>
        <taxon>Batrachia</taxon>
        <taxon>Anura</taxon>
        <taxon>Pipoidea</taxon>
        <taxon>Pipidae</taxon>
        <taxon>Xenopodinae</taxon>
        <taxon>Xenopus</taxon>
        <taxon>Xenopus</taxon>
    </lineage>
</organism>
<protein>
    <submittedName>
        <fullName evidence="1">Uncharacterized protein</fullName>
    </submittedName>
</protein>
<dbReference type="EMBL" id="CM004471">
    <property type="protein sequence ID" value="OCT86553.1"/>
    <property type="molecule type" value="Genomic_DNA"/>
</dbReference>
<dbReference type="AlphaFoldDB" id="A0A974HQU1"/>
<proteinExistence type="predicted"/>
<name>A0A974HQU1_XENLA</name>
<dbReference type="Proteomes" id="UP000694892">
    <property type="component" value="Chromosome 3S"/>
</dbReference>
<sequence>MPLLRRSFSAEPSGSCLCVAKLLATSLSFLKANCWEWRFTSLTSLVSSAMQEEKLVVLLIRIHDKQLL</sequence>
<evidence type="ECO:0000313" key="2">
    <source>
        <dbReference type="Proteomes" id="UP000694892"/>
    </source>
</evidence>
<gene>
    <name evidence="1" type="ORF">XELAEV_18020238mg</name>
</gene>